<comment type="caution">
    <text evidence="2">The sequence shown here is derived from an EMBL/GenBank/DDBJ whole genome shotgun (WGS) entry which is preliminary data.</text>
</comment>
<accession>A0A2N5C4M7</accession>
<reference evidence="2 3" key="1">
    <citation type="submission" date="2017-12" db="EMBL/GenBank/DDBJ databases">
        <title>Genome sequence of the active heterotrophic nitrifier-denitrifier, Cupriavidus pauculus UM1.</title>
        <authorList>
            <person name="Putonti C."/>
            <person name="Castignetti D."/>
        </authorList>
    </citation>
    <scope>NUCLEOTIDE SEQUENCE [LARGE SCALE GENOMIC DNA]</scope>
    <source>
        <strain evidence="2 3">UM1</strain>
    </source>
</reference>
<evidence type="ECO:0000256" key="1">
    <source>
        <dbReference type="SAM" id="MobiDB-lite"/>
    </source>
</evidence>
<gene>
    <name evidence="2" type="ORF">CYJ10_28075</name>
</gene>
<feature type="compositionally biased region" description="Basic and acidic residues" evidence="1">
    <location>
        <begin position="8"/>
        <end position="22"/>
    </location>
</feature>
<feature type="compositionally biased region" description="Basic and acidic residues" evidence="1">
    <location>
        <begin position="83"/>
        <end position="95"/>
    </location>
</feature>
<feature type="compositionally biased region" description="Acidic residues" evidence="1">
    <location>
        <begin position="58"/>
        <end position="68"/>
    </location>
</feature>
<dbReference type="OrthoDB" id="8966831at2"/>
<evidence type="ECO:0000313" key="3">
    <source>
        <dbReference type="Proteomes" id="UP000234341"/>
    </source>
</evidence>
<sequence length="103" mass="11600">MSKTTRHSQADADSKSRNKEAADPEGIPSTLDPRLDSEATEDIERELGDVQRERHEPDDEELPEDEIFDEVRRAAEELPADTPVDRADQTDKRMENPPSGSDL</sequence>
<dbReference type="RefSeq" id="WP_101684710.1">
    <property type="nucleotide sequence ID" value="NZ_PJRP01000019.1"/>
</dbReference>
<evidence type="ECO:0000313" key="2">
    <source>
        <dbReference type="EMBL" id="PLP97183.1"/>
    </source>
</evidence>
<name>A0A2N5C4M7_9BURK</name>
<dbReference type="EMBL" id="PJRP01000019">
    <property type="protein sequence ID" value="PLP97183.1"/>
    <property type="molecule type" value="Genomic_DNA"/>
</dbReference>
<dbReference type="Proteomes" id="UP000234341">
    <property type="component" value="Unassembled WGS sequence"/>
</dbReference>
<organism evidence="2 3">
    <name type="scientific">Cupriavidus pauculus</name>
    <dbReference type="NCBI Taxonomy" id="82633"/>
    <lineage>
        <taxon>Bacteria</taxon>
        <taxon>Pseudomonadati</taxon>
        <taxon>Pseudomonadota</taxon>
        <taxon>Betaproteobacteria</taxon>
        <taxon>Burkholderiales</taxon>
        <taxon>Burkholderiaceae</taxon>
        <taxon>Cupriavidus</taxon>
    </lineage>
</organism>
<proteinExistence type="predicted"/>
<protein>
    <submittedName>
        <fullName evidence="2">Uncharacterized protein</fullName>
    </submittedName>
</protein>
<dbReference type="AlphaFoldDB" id="A0A2N5C4M7"/>
<feature type="region of interest" description="Disordered" evidence="1">
    <location>
        <begin position="1"/>
        <end position="103"/>
    </location>
</feature>
<feature type="compositionally biased region" description="Basic and acidic residues" evidence="1">
    <location>
        <begin position="45"/>
        <end position="57"/>
    </location>
</feature>